<evidence type="ECO:0000313" key="3">
    <source>
        <dbReference type="Proteomes" id="UP000053091"/>
    </source>
</evidence>
<dbReference type="EMBL" id="DF968182">
    <property type="protein sequence ID" value="GAP42718.1"/>
    <property type="molecule type" value="Genomic_DNA"/>
</dbReference>
<feature type="transmembrane region" description="Helical" evidence="1">
    <location>
        <begin position="334"/>
        <end position="353"/>
    </location>
</feature>
<organism evidence="2">
    <name type="scientific">Lentimicrobium saccharophilum</name>
    <dbReference type="NCBI Taxonomy" id="1678841"/>
    <lineage>
        <taxon>Bacteria</taxon>
        <taxon>Pseudomonadati</taxon>
        <taxon>Bacteroidota</taxon>
        <taxon>Bacteroidia</taxon>
        <taxon>Bacteroidales</taxon>
        <taxon>Lentimicrobiaceae</taxon>
        <taxon>Lentimicrobium</taxon>
    </lineage>
</organism>
<feature type="transmembrane region" description="Helical" evidence="1">
    <location>
        <begin position="206"/>
        <end position="234"/>
    </location>
</feature>
<evidence type="ECO:0000313" key="2">
    <source>
        <dbReference type="EMBL" id="GAP42718.1"/>
    </source>
</evidence>
<name>A0A0S7BY62_9BACT</name>
<keyword evidence="1" id="KW-0812">Transmembrane</keyword>
<dbReference type="AlphaFoldDB" id="A0A0S7BY62"/>
<keyword evidence="1" id="KW-0472">Membrane</keyword>
<proteinExistence type="predicted"/>
<keyword evidence="1" id="KW-1133">Transmembrane helix</keyword>
<accession>A0A0S7BY62</accession>
<protein>
    <recommendedName>
        <fullName evidence="4">Glycosyltransferase RgtA/B/C/D-like domain-containing protein</fullName>
    </recommendedName>
</protein>
<feature type="transmembrane region" description="Helical" evidence="1">
    <location>
        <begin position="246"/>
        <end position="267"/>
    </location>
</feature>
<evidence type="ECO:0000256" key="1">
    <source>
        <dbReference type="SAM" id="Phobius"/>
    </source>
</evidence>
<feature type="transmembrane region" description="Helical" evidence="1">
    <location>
        <begin position="12"/>
        <end position="30"/>
    </location>
</feature>
<feature type="transmembrane region" description="Helical" evidence="1">
    <location>
        <begin position="154"/>
        <end position="174"/>
    </location>
</feature>
<evidence type="ECO:0008006" key="4">
    <source>
        <dbReference type="Google" id="ProtNLM"/>
    </source>
</evidence>
<reference evidence="2" key="1">
    <citation type="journal article" date="2015" name="Genome Announc.">
        <title>Draft Genome Sequence of Bacteroidales Strain TBC1, a Novel Isolate from a Methanogenic Wastewater Treatment System.</title>
        <authorList>
            <person name="Tourlousse D.M."/>
            <person name="Matsuura N."/>
            <person name="Sun L."/>
            <person name="Toyonaga M."/>
            <person name="Kuroda K."/>
            <person name="Ohashi A."/>
            <person name="Cruz R."/>
            <person name="Yamaguchi T."/>
            <person name="Sekiguchi Y."/>
        </authorList>
    </citation>
    <scope>NUCLEOTIDE SEQUENCE [LARGE SCALE GENOMIC DNA]</scope>
    <source>
        <strain evidence="2">TBC1</strain>
    </source>
</reference>
<sequence>MRKSENGIYRWLSGAGLLLIIYLSLVKVAGELNDYPAGDWKSEIYADKSGYYIYLPAAFIYGFYESSYPDSIDVRMGDGFSFYRGKLVTKYTCGVALLTSPFFLITHLIQLASGETADGFSLAYLNYTYMAAVFYLLAGMIALWLFLRKRFSAVVSTMTVLMIVAATNLFYYSFRDSLMSHVYSFALFSFLLLIAGNFIRKPGRVNLFLISLLASLIVIVRPANIIFLPLILLLDLNSFKELMARLGVLFTPVNLAIILFTVTLVLLPQLLYWNFISGSPFYYSYGNESFVFLNCPQMAEVMLSPNNGLLLYVPLFGFMVIGLIFMILTRKRNGWLIFSILALHIYLVSSWHMPGFGCGFGHRTFVEYYALLSIPLAWMIHLVIAGRKYWLMLFSGFIAVFLIWFNLKFSLAYSKCYGGGSSFDAYNQYVVRERLLPFVSGKYSYYTGYEQQDDYLKPGNRIYITDMAAEGRKVNRISPELAYSDAIMLPLEKLISGKIYYLEVTFQATSQGQADGLQLVCSVTNSDSLIFYHAQPVMVQAGAADFTWDKTELSMKLPFLPARGEMKLFFWNRGNAEIWIDDLKIELKSYLRTGLW</sequence>
<feature type="transmembrane region" description="Helical" evidence="1">
    <location>
        <begin position="390"/>
        <end position="407"/>
    </location>
</feature>
<feature type="transmembrane region" description="Helical" evidence="1">
    <location>
        <begin position="129"/>
        <end position="147"/>
    </location>
</feature>
<dbReference type="OrthoDB" id="136762at2"/>
<feature type="transmembrane region" description="Helical" evidence="1">
    <location>
        <begin position="88"/>
        <end position="109"/>
    </location>
</feature>
<feature type="transmembrane region" description="Helical" evidence="1">
    <location>
        <begin position="365"/>
        <end position="384"/>
    </location>
</feature>
<dbReference type="RefSeq" id="WP_137305423.1">
    <property type="nucleotide sequence ID" value="NZ_DF968182.1"/>
</dbReference>
<feature type="transmembrane region" description="Helical" evidence="1">
    <location>
        <begin position="50"/>
        <end position="67"/>
    </location>
</feature>
<feature type="transmembrane region" description="Helical" evidence="1">
    <location>
        <begin position="180"/>
        <end position="199"/>
    </location>
</feature>
<feature type="transmembrane region" description="Helical" evidence="1">
    <location>
        <begin position="309"/>
        <end position="328"/>
    </location>
</feature>
<keyword evidence="3" id="KW-1185">Reference proteome</keyword>
<dbReference type="STRING" id="1678841.TBC1_11857"/>
<dbReference type="Proteomes" id="UP000053091">
    <property type="component" value="Unassembled WGS sequence"/>
</dbReference>
<gene>
    <name evidence="2" type="ORF">TBC1_11857</name>
</gene>